<reference evidence="4 5" key="1">
    <citation type="submission" date="2017-04" db="EMBL/GenBank/DDBJ databases">
        <title>Comparative genome analysis of Subtercola boreus.</title>
        <authorList>
            <person name="Cho Y.-J."/>
            <person name="Cho A."/>
            <person name="Kim O.-S."/>
            <person name="Lee J.-I."/>
        </authorList>
    </citation>
    <scope>NUCLEOTIDE SEQUENCE [LARGE SCALE GENOMIC DNA]</scope>
    <source>
        <strain evidence="4 5">P27479</strain>
    </source>
</reference>
<dbReference type="RefSeq" id="WP_116412707.1">
    <property type="nucleotide sequence ID" value="NZ_NBXB01000042.1"/>
</dbReference>
<dbReference type="InterPro" id="IPR016169">
    <property type="entry name" value="FAD-bd_PCMH_sub2"/>
</dbReference>
<feature type="region of interest" description="Disordered" evidence="2">
    <location>
        <begin position="1"/>
        <end position="20"/>
    </location>
</feature>
<dbReference type="EMBL" id="NBXB01000042">
    <property type="protein sequence ID" value="RFA12297.1"/>
    <property type="molecule type" value="Genomic_DNA"/>
</dbReference>
<gene>
    <name evidence="4" type="ORF">B7R22_15940</name>
</gene>
<evidence type="ECO:0000313" key="4">
    <source>
        <dbReference type="EMBL" id="RFA12297.1"/>
    </source>
</evidence>
<dbReference type="GO" id="GO:1903457">
    <property type="term" value="P:lactate catabolic process"/>
    <property type="evidence" value="ECO:0007669"/>
    <property type="project" value="TreeGrafter"/>
</dbReference>
<evidence type="ECO:0000256" key="2">
    <source>
        <dbReference type="SAM" id="MobiDB-lite"/>
    </source>
</evidence>
<dbReference type="SUPFAM" id="SSF56176">
    <property type="entry name" value="FAD-binding/transporter-associated domain-like"/>
    <property type="match status" value="1"/>
</dbReference>
<dbReference type="Gene3D" id="3.30.465.10">
    <property type="match status" value="1"/>
</dbReference>
<dbReference type="PROSITE" id="PS51387">
    <property type="entry name" value="FAD_PCMH"/>
    <property type="match status" value="1"/>
</dbReference>
<dbReference type="Pfam" id="PF01565">
    <property type="entry name" value="FAD_binding_4"/>
    <property type="match status" value="1"/>
</dbReference>
<dbReference type="GO" id="GO:0008720">
    <property type="term" value="F:D-lactate dehydrogenase (NAD+) activity"/>
    <property type="evidence" value="ECO:0007669"/>
    <property type="project" value="TreeGrafter"/>
</dbReference>
<dbReference type="InterPro" id="IPR036318">
    <property type="entry name" value="FAD-bd_PCMH-like_sf"/>
</dbReference>
<protein>
    <submittedName>
        <fullName evidence="4">FAD-binding oxidoreductase</fullName>
    </submittedName>
</protein>
<evidence type="ECO:0000259" key="3">
    <source>
        <dbReference type="PROSITE" id="PS51387"/>
    </source>
</evidence>
<dbReference type="PANTHER" id="PTHR11748">
    <property type="entry name" value="D-LACTATE DEHYDROGENASE"/>
    <property type="match status" value="1"/>
</dbReference>
<dbReference type="Proteomes" id="UP000256541">
    <property type="component" value="Unassembled WGS sequence"/>
</dbReference>
<organism evidence="4 5">
    <name type="scientific">Subtercola boreus</name>
    <dbReference type="NCBI Taxonomy" id="120213"/>
    <lineage>
        <taxon>Bacteria</taxon>
        <taxon>Bacillati</taxon>
        <taxon>Actinomycetota</taxon>
        <taxon>Actinomycetes</taxon>
        <taxon>Micrococcales</taxon>
        <taxon>Microbacteriaceae</taxon>
        <taxon>Subtercola</taxon>
    </lineage>
</organism>
<dbReference type="OrthoDB" id="143770at2"/>
<sequence length="458" mass="49122">MSQVSSSRVSSSSVPSSRVSSWGRLSDAEHSVVPITSADAAPAILQASAPGIARGMERSYGDVALNAGGTLWDTRSMNRLLAFDDATGILTVEPGVLLRDIQATFSRQGWMLAVTPGTEIVTVAGAIANDVHGKNHATMGTFADHVVSITLVRTDGEVIVCGPGDEPESRGWFEATCGGLGLTGLIVQASIRLKRVPGPWLLAEDIPYQSLPEFFELSDSSEQSFEHVVSWIDITTGGGRRGILSRANPVPSPHREVPPSATSLGAAKGGITFPVVPPLSLVNSLTLPLLNRAYYRLKRTRAGSKVVHYKPFFYPLDAVEEWNRAYGPRGFYQYQCVLPRATGLESVRQILAIVARSGQGSFLGVLKTLGDREPIGMLSFARPGVNLTIDFPNLGASTLALLSSLDAVVTEHGGRLYLAKDARMPVALFEAGYPRLAEFTEYRDPGISSEMSRRLLGS</sequence>
<comment type="similarity">
    <text evidence="1">Belongs to the FAD-binding oxidoreductase/transferase type 4 family.</text>
</comment>
<dbReference type="GO" id="GO:0071949">
    <property type="term" value="F:FAD binding"/>
    <property type="evidence" value="ECO:0007669"/>
    <property type="project" value="InterPro"/>
</dbReference>
<dbReference type="PANTHER" id="PTHR11748:SF111">
    <property type="entry name" value="D-LACTATE DEHYDROGENASE, MITOCHONDRIAL-RELATED"/>
    <property type="match status" value="1"/>
</dbReference>
<name>A0A3E0VTS7_9MICO</name>
<evidence type="ECO:0000313" key="5">
    <source>
        <dbReference type="Proteomes" id="UP000256541"/>
    </source>
</evidence>
<feature type="domain" description="FAD-binding PCMH-type" evidence="3">
    <location>
        <begin position="25"/>
        <end position="196"/>
    </location>
</feature>
<dbReference type="AlphaFoldDB" id="A0A3E0VTS7"/>
<dbReference type="InterPro" id="IPR016166">
    <property type="entry name" value="FAD-bd_PCMH"/>
</dbReference>
<proteinExistence type="inferred from homology"/>
<evidence type="ECO:0000256" key="1">
    <source>
        <dbReference type="ARBA" id="ARBA00008000"/>
    </source>
</evidence>
<comment type="caution">
    <text evidence="4">The sequence shown here is derived from an EMBL/GenBank/DDBJ whole genome shotgun (WGS) entry which is preliminary data.</text>
</comment>
<dbReference type="GO" id="GO:0004458">
    <property type="term" value="F:D-lactate dehydrogenase (cytochrome) activity"/>
    <property type="evidence" value="ECO:0007669"/>
    <property type="project" value="TreeGrafter"/>
</dbReference>
<dbReference type="InterPro" id="IPR006094">
    <property type="entry name" value="Oxid_FAD_bind_N"/>
</dbReference>
<accession>A0A3E0VTS7</accession>